<protein>
    <recommendedName>
        <fullName evidence="5">Peptidase S1 domain-containing protein</fullName>
    </recommendedName>
</protein>
<evidence type="ECO:0000256" key="3">
    <source>
        <dbReference type="ARBA" id="ARBA00022825"/>
    </source>
</evidence>
<gene>
    <name evidence="6" type="ORF">JRQ81_011336</name>
</gene>
<feature type="domain" description="Peptidase S1" evidence="5">
    <location>
        <begin position="1"/>
        <end position="100"/>
    </location>
</feature>
<proteinExistence type="predicted"/>
<keyword evidence="7" id="KW-1185">Reference proteome</keyword>
<dbReference type="Gene3D" id="2.40.10.10">
    <property type="entry name" value="Trypsin-like serine proteases"/>
    <property type="match status" value="2"/>
</dbReference>
<dbReference type="OrthoDB" id="6380398at2759"/>
<keyword evidence="4" id="KW-1015">Disulfide bond</keyword>
<dbReference type="InterPro" id="IPR043504">
    <property type="entry name" value="Peptidase_S1_PA_chymotrypsin"/>
</dbReference>
<accession>A0A9Q0X869</accession>
<keyword evidence="1" id="KW-0645">Protease</keyword>
<comment type="caution">
    <text evidence="6">The sequence shown here is derived from an EMBL/GenBank/DDBJ whole genome shotgun (WGS) entry which is preliminary data.</text>
</comment>
<reference evidence="6" key="1">
    <citation type="journal article" date="2023" name="DNA Res.">
        <title>Chromosome-level genome assembly of Phrynocephalus forsythii using third-generation DNA sequencing and Hi-C analysis.</title>
        <authorList>
            <person name="Qi Y."/>
            <person name="Zhao W."/>
            <person name="Zhao Y."/>
            <person name="Niu C."/>
            <person name="Cao S."/>
            <person name="Zhang Y."/>
        </authorList>
    </citation>
    <scope>NUCLEOTIDE SEQUENCE</scope>
    <source>
        <tissue evidence="6">Muscle</tissue>
    </source>
</reference>
<dbReference type="InterPro" id="IPR009003">
    <property type="entry name" value="Peptidase_S1_PA"/>
</dbReference>
<evidence type="ECO:0000313" key="6">
    <source>
        <dbReference type="EMBL" id="KAJ7305380.1"/>
    </source>
</evidence>
<dbReference type="InterPro" id="IPR001254">
    <property type="entry name" value="Trypsin_dom"/>
</dbReference>
<name>A0A9Q0X869_9SAUR</name>
<dbReference type="SUPFAM" id="SSF50494">
    <property type="entry name" value="Trypsin-like serine proteases"/>
    <property type="match status" value="1"/>
</dbReference>
<dbReference type="EMBL" id="JAPFRF010000022">
    <property type="protein sequence ID" value="KAJ7305380.1"/>
    <property type="molecule type" value="Genomic_DNA"/>
</dbReference>
<sequence>MFPKEEDVALVKLQMPLQGPEPITPICLPFFDGEITAGTSLWVAGWGFARQDGELAQVLQETELELIDSSTCNTAEADRGEVTEKMLSAGRKQGRANTCQVWRLQKQAEATAS</sequence>
<keyword evidence="2" id="KW-0378">Hydrolase</keyword>
<dbReference type="PROSITE" id="PS50240">
    <property type="entry name" value="TRYPSIN_DOM"/>
    <property type="match status" value="1"/>
</dbReference>
<evidence type="ECO:0000259" key="5">
    <source>
        <dbReference type="PROSITE" id="PS50240"/>
    </source>
</evidence>
<dbReference type="PANTHER" id="PTHR24252:SF17">
    <property type="entry name" value="SUPPRESSOR OF TUMORIGENICITY 14 PROTEIN HOMOLOG-RELATED"/>
    <property type="match status" value="1"/>
</dbReference>
<dbReference type="GO" id="GO:0006508">
    <property type="term" value="P:proteolysis"/>
    <property type="evidence" value="ECO:0007669"/>
    <property type="project" value="UniProtKB-KW"/>
</dbReference>
<dbReference type="AlphaFoldDB" id="A0A9Q0X869"/>
<evidence type="ECO:0000313" key="7">
    <source>
        <dbReference type="Proteomes" id="UP001142489"/>
    </source>
</evidence>
<dbReference type="Proteomes" id="UP001142489">
    <property type="component" value="Unassembled WGS sequence"/>
</dbReference>
<evidence type="ECO:0000256" key="1">
    <source>
        <dbReference type="ARBA" id="ARBA00022670"/>
    </source>
</evidence>
<dbReference type="PANTHER" id="PTHR24252">
    <property type="entry name" value="ACROSIN-RELATED"/>
    <property type="match status" value="1"/>
</dbReference>
<dbReference type="Pfam" id="PF00089">
    <property type="entry name" value="Trypsin"/>
    <property type="match status" value="1"/>
</dbReference>
<evidence type="ECO:0000256" key="2">
    <source>
        <dbReference type="ARBA" id="ARBA00022801"/>
    </source>
</evidence>
<organism evidence="6 7">
    <name type="scientific">Phrynocephalus forsythii</name>
    <dbReference type="NCBI Taxonomy" id="171643"/>
    <lineage>
        <taxon>Eukaryota</taxon>
        <taxon>Metazoa</taxon>
        <taxon>Chordata</taxon>
        <taxon>Craniata</taxon>
        <taxon>Vertebrata</taxon>
        <taxon>Euteleostomi</taxon>
        <taxon>Lepidosauria</taxon>
        <taxon>Squamata</taxon>
        <taxon>Bifurcata</taxon>
        <taxon>Unidentata</taxon>
        <taxon>Episquamata</taxon>
        <taxon>Toxicofera</taxon>
        <taxon>Iguania</taxon>
        <taxon>Acrodonta</taxon>
        <taxon>Agamidae</taxon>
        <taxon>Agaminae</taxon>
        <taxon>Phrynocephalus</taxon>
    </lineage>
</organism>
<dbReference type="GO" id="GO:0004252">
    <property type="term" value="F:serine-type endopeptidase activity"/>
    <property type="evidence" value="ECO:0007669"/>
    <property type="project" value="InterPro"/>
</dbReference>
<keyword evidence="3" id="KW-0720">Serine protease</keyword>
<evidence type="ECO:0000256" key="4">
    <source>
        <dbReference type="ARBA" id="ARBA00023157"/>
    </source>
</evidence>